<evidence type="ECO:0000313" key="6">
    <source>
        <dbReference type="EMBL" id="KXO11424.1"/>
    </source>
</evidence>
<evidence type="ECO:0000259" key="3">
    <source>
        <dbReference type="Pfam" id="PF01648"/>
    </source>
</evidence>
<keyword evidence="7" id="KW-1185">Reference proteome</keyword>
<dbReference type="GO" id="GO:0005829">
    <property type="term" value="C:cytosol"/>
    <property type="evidence" value="ECO:0007669"/>
    <property type="project" value="TreeGrafter"/>
</dbReference>
<gene>
    <name evidence="5" type="ORF">J122_1381</name>
    <name evidence="6" type="ORF">J122_874</name>
</gene>
<dbReference type="SUPFAM" id="SSF56214">
    <property type="entry name" value="4'-phosphopantetheinyl transferase"/>
    <property type="match status" value="2"/>
</dbReference>
<reference evidence="7" key="2">
    <citation type="submission" date="2015-12" db="EMBL/GenBank/DDBJ databases">
        <authorList>
            <person name="Lima A."/>
            <person name="Farahani Zayas N."/>
            <person name="Castro Da Silva M.A."/>
            <person name="Cabral A."/>
            <person name="Pessatti M.L."/>
        </authorList>
    </citation>
    <scope>NUCLEOTIDE SEQUENCE [LARGE SCALE GENOMIC DNA]</scope>
    <source>
        <strain evidence="7">LAMA 842</strain>
    </source>
</reference>
<dbReference type="Proteomes" id="UP000070282">
    <property type="component" value="Unassembled WGS sequence"/>
</dbReference>
<dbReference type="GO" id="GO:0008897">
    <property type="term" value="F:holo-[acyl-carrier-protein] synthase activity"/>
    <property type="evidence" value="ECO:0007669"/>
    <property type="project" value="InterPro"/>
</dbReference>
<name>A0A137SEB6_9GAMM</name>
<dbReference type="PANTHER" id="PTHR12215:SF10">
    <property type="entry name" value="L-AMINOADIPATE-SEMIALDEHYDE DEHYDROGENASE-PHOSPHOPANTETHEINYL TRANSFERASE"/>
    <property type="match status" value="1"/>
</dbReference>
<keyword evidence="2 5" id="KW-0808">Transferase</keyword>
<dbReference type="GO" id="GO:0000287">
    <property type="term" value="F:magnesium ion binding"/>
    <property type="evidence" value="ECO:0007669"/>
    <property type="project" value="InterPro"/>
</dbReference>
<dbReference type="AlphaFoldDB" id="A0A137SEB6"/>
<dbReference type="InterPro" id="IPR041354">
    <property type="entry name" value="4PPT_N"/>
</dbReference>
<dbReference type="EMBL" id="LOCO01000005">
    <property type="protein sequence ID" value="KXO10760.1"/>
    <property type="molecule type" value="Genomic_DNA"/>
</dbReference>
<dbReference type="PANTHER" id="PTHR12215">
    <property type="entry name" value="PHOSPHOPANTETHEINE TRANSFERASE"/>
    <property type="match status" value="1"/>
</dbReference>
<evidence type="ECO:0000313" key="5">
    <source>
        <dbReference type="EMBL" id="KXO10760.1"/>
    </source>
</evidence>
<dbReference type="Gene3D" id="3.90.470.20">
    <property type="entry name" value="4'-phosphopantetheinyl transferase domain"/>
    <property type="match status" value="1"/>
</dbReference>
<comment type="caution">
    <text evidence="5">The sequence shown here is derived from an EMBL/GenBank/DDBJ whole genome shotgun (WGS) entry which is preliminary data.</text>
</comment>
<feature type="domain" description="4'-phosphopantetheinyl transferase N-terminal" evidence="4">
    <location>
        <begin position="36"/>
        <end position="102"/>
    </location>
</feature>
<evidence type="ECO:0000256" key="2">
    <source>
        <dbReference type="ARBA" id="ARBA00022679"/>
    </source>
</evidence>
<dbReference type="EC" id="2.7.8.-" evidence="5"/>
<dbReference type="EMBL" id="LOCO01000003">
    <property type="protein sequence ID" value="KXO11424.1"/>
    <property type="molecule type" value="Genomic_DNA"/>
</dbReference>
<evidence type="ECO:0000259" key="4">
    <source>
        <dbReference type="Pfam" id="PF17837"/>
    </source>
</evidence>
<evidence type="ECO:0000256" key="1">
    <source>
        <dbReference type="ARBA" id="ARBA00010990"/>
    </source>
</evidence>
<dbReference type="GO" id="GO:0019878">
    <property type="term" value="P:lysine biosynthetic process via aminoadipic acid"/>
    <property type="evidence" value="ECO:0007669"/>
    <property type="project" value="TreeGrafter"/>
</dbReference>
<dbReference type="InterPro" id="IPR008278">
    <property type="entry name" value="4-PPantetheinyl_Trfase_dom"/>
</dbReference>
<evidence type="ECO:0000313" key="7">
    <source>
        <dbReference type="Proteomes" id="UP000070282"/>
    </source>
</evidence>
<dbReference type="Pfam" id="PF17837">
    <property type="entry name" value="4PPT_N"/>
    <property type="match status" value="1"/>
</dbReference>
<reference evidence="5" key="1">
    <citation type="submission" date="2015-12" db="EMBL/GenBank/DDBJ databases">
        <authorList>
            <person name="Shamseldin A."/>
            <person name="Moawad H."/>
            <person name="Abd El-Rahim W.M."/>
            <person name="Sadowsky M.J."/>
        </authorList>
    </citation>
    <scope>NUCLEOTIDE SEQUENCE [LARGE SCALE GENOMIC DNA]</scope>
    <source>
        <strain evidence="5">LAMA 842</strain>
    </source>
</reference>
<feature type="domain" description="4'-phosphopantetheinyl transferase" evidence="3">
    <location>
        <begin position="109"/>
        <end position="199"/>
    </location>
</feature>
<organism evidence="5 7">
    <name type="scientific">Marinobacter excellens LAMA 842</name>
    <dbReference type="NCBI Taxonomy" id="1306954"/>
    <lineage>
        <taxon>Bacteria</taxon>
        <taxon>Pseudomonadati</taxon>
        <taxon>Pseudomonadota</taxon>
        <taxon>Gammaproteobacteria</taxon>
        <taxon>Pseudomonadales</taxon>
        <taxon>Marinobacteraceae</taxon>
        <taxon>Marinobacter</taxon>
    </lineage>
</organism>
<proteinExistence type="inferred from homology"/>
<dbReference type="InterPro" id="IPR050559">
    <property type="entry name" value="P-Pant_transferase_sf"/>
</dbReference>
<dbReference type="PATRIC" id="fig|1306954.6.peg.2425"/>
<sequence length="253" mass="28765">MAGPSNDSNPDRPSIWLCHQINRDVPEAPAWMTGFEAETLARLAGTRRQEFLTSRWLLRQSLAQTSDQAPECCLPVDGRPNSAVNPEGRFLSLSHSRGLCAVGTDTYQLGIDIEPSQRRPDWVAVARRWFSPIEQEWLFRADDPFDFLKVWTLKEAWLKATGRGIAGNLQTLEVRNQFELYGDQPDQTWLASCFYVEGFLVTLVYRNRDQGGPSSWPGITLLEPPPDDYNLALAGTQEASWEPMFHRVIRSKR</sequence>
<comment type="similarity">
    <text evidence="1">Belongs to the P-Pant transferase superfamily. Gsp/Sfp/HetI/AcpT family.</text>
</comment>
<dbReference type="Pfam" id="PF01648">
    <property type="entry name" value="ACPS"/>
    <property type="match status" value="1"/>
</dbReference>
<accession>A0A137SEB6</accession>
<protein>
    <submittedName>
        <fullName evidence="5">4'-phosphopantetheinyl transferase</fullName>
        <ecNumber evidence="5">2.7.8.-</ecNumber>
    </submittedName>
</protein>
<dbReference type="InterPro" id="IPR037143">
    <property type="entry name" value="4-PPantetheinyl_Trfase_dom_sf"/>
</dbReference>
<dbReference type="RefSeq" id="WP_061331296.1">
    <property type="nucleotide sequence ID" value="NZ_LOCO01000003.1"/>
</dbReference>